<dbReference type="AlphaFoldDB" id="A0A0C2CHH6"/>
<evidence type="ECO:0000313" key="1">
    <source>
        <dbReference type="EMBL" id="KIH55828.1"/>
    </source>
</evidence>
<gene>
    <name evidence="1" type="ORF">ANCDUO_14004</name>
</gene>
<dbReference type="PANTHER" id="PTHR11884:SF1">
    <property type="entry name" value="GOLGI APPARATUS PROTEIN 1"/>
    <property type="match status" value="1"/>
</dbReference>
<keyword evidence="2" id="KW-1185">Reference proteome</keyword>
<dbReference type="InterPro" id="IPR039728">
    <property type="entry name" value="GLG1"/>
</dbReference>
<organism evidence="1 2">
    <name type="scientific">Ancylostoma duodenale</name>
    <dbReference type="NCBI Taxonomy" id="51022"/>
    <lineage>
        <taxon>Eukaryota</taxon>
        <taxon>Metazoa</taxon>
        <taxon>Ecdysozoa</taxon>
        <taxon>Nematoda</taxon>
        <taxon>Chromadorea</taxon>
        <taxon>Rhabditida</taxon>
        <taxon>Rhabditina</taxon>
        <taxon>Rhabditomorpha</taxon>
        <taxon>Strongyloidea</taxon>
        <taxon>Ancylostomatidae</taxon>
        <taxon>Ancylostomatinae</taxon>
        <taxon>Ancylostoma</taxon>
    </lineage>
</organism>
<sequence>MAYIISLMAFGRQCSAFISGGRKRRSGVDQQVNPPVANAAQAANVPPPAKPAENAAANKENIMSFDACKEDIHRLCNKEGVDLKSDISILECLQDAGQSESATLTRQCEDLVWQFKLELNVLHLLTSG</sequence>
<evidence type="ECO:0008006" key="3">
    <source>
        <dbReference type="Google" id="ProtNLM"/>
    </source>
</evidence>
<protein>
    <recommendedName>
        <fullName evidence="3">Cysteine rich repeat-containing domain protein</fullName>
    </recommendedName>
</protein>
<proteinExistence type="predicted"/>
<dbReference type="GO" id="GO:0000139">
    <property type="term" value="C:Golgi membrane"/>
    <property type="evidence" value="ECO:0007669"/>
    <property type="project" value="TreeGrafter"/>
</dbReference>
<accession>A0A0C2CHH6</accession>
<dbReference type="OrthoDB" id="2015434at2759"/>
<dbReference type="GO" id="GO:0017134">
    <property type="term" value="F:fibroblast growth factor binding"/>
    <property type="evidence" value="ECO:0007669"/>
    <property type="project" value="TreeGrafter"/>
</dbReference>
<reference evidence="1 2" key="1">
    <citation type="submission" date="2013-12" db="EMBL/GenBank/DDBJ databases">
        <title>Draft genome of the parsitic nematode Ancylostoma duodenale.</title>
        <authorList>
            <person name="Mitreva M."/>
        </authorList>
    </citation>
    <scope>NUCLEOTIDE SEQUENCE [LARGE SCALE GENOMIC DNA]</scope>
    <source>
        <strain evidence="1 2">Zhejiang</strain>
    </source>
</reference>
<name>A0A0C2CHH6_9BILA</name>
<dbReference type="PANTHER" id="PTHR11884">
    <property type="entry name" value="SELECTIN LIGAND RELATED"/>
    <property type="match status" value="1"/>
</dbReference>
<dbReference type="EMBL" id="KN736664">
    <property type="protein sequence ID" value="KIH55828.1"/>
    <property type="molecule type" value="Genomic_DNA"/>
</dbReference>
<dbReference type="Proteomes" id="UP000054047">
    <property type="component" value="Unassembled WGS sequence"/>
</dbReference>
<evidence type="ECO:0000313" key="2">
    <source>
        <dbReference type="Proteomes" id="UP000054047"/>
    </source>
</evidence>